<gene>
    <name evidence="1" type="ORF">C8263_00620</name>
</gene>
<dbReference type="EMBL" id="PYSV01000001">
    <property type="protein sequence ID" value="PTA69568.1"/>
    <property type="molecule type" value="Genomic_DNA"/>
</dbReference>
<evidence type="ECO:0000313" key="1">
    <source>
        <dbReference type="EMBL" id="PTA69568.1"/>
    </source>
</evidence>
<dbReference type="Proteomes" id="UP000240317">
    <property type="component" value="Unassembled WGS sequence"/>
</dbReference>
<name>A0A2T3WCF0_9DEIO</name>
<comment type="caution">
    <text evidence="1">The sequence shown here is derived from an EMBL/GenBank/DDBJ whole genome shotgun (WGS) entry which is preliminary data.</text>
</comment>
<protein>
    <submittedName>
        <fullName evidence="1">Uncharacterized protein</fullName>
    </submittedName>
</protein>
<evidence type="ECO:0000313" key="2">
    <source>
        <dbReference type="Proteomes" id="UP000240317"/>
    </source>
</evidence>
<organism evidence="1 2">
    <name type="scientific">Deinococcus arcticus</name>
    <dbReference type="NCBI Taxonomy" id="2136176"/>
    <lineage>
        <taxon>Bacteria</taxon>
        <taxon>Thermotogati</taxon>
        <taxon>Deinococcota</taxon>
        <taxon>Deinococci</taxon>
        <taxon>Deinococcales</taxon>
        <taxon>Deinococcaceae</taxon>
        <taxon>Deinococcus</taxon>
    </lineage>
</organism>
<reference evidence="1 2" key="1">
    <citation type="submission" date="2018-03" db="EMBL/GenBank/DDBJ databases">
        <title>Draft genome of Deinococcus sp. OD32.</title>
        <authorList>
            <person name="Wang X.-P."/>
            <person name="Du Z.-J."/>
        </authorList>
    </citation>
    <scope>NUCLEOTIDE SEQUENCE [LARGE SCALE GENOMIC DNA]</scope>
    <source>
        <strain evidence="1 2">OD32</strain>
    </source>
</reference>
<sequence>MLTAGLLSACLPATTGPRMDDLHAVPEAQWQPLALLTHSALPAGRVLPLAEAARRAPVGSLIVGCQRVRAVYGECTHITRKVSEAALSEETGPIGTGARLRPLDSLQSRDLIVVLDSGVRPQHWAAMNAEVARLQGAPYLLGGQLNAFDCATYQNALQRAMGLPEAVPYDPQWRAYLPLGALSAPTNTLLWAGVGPNVPPAAQLDVPTPAR</sequence>
<dbReference type="AlphaFoldDB" id="A0A2T3WCF0"/>
<keyword evidence="2" id="KW-1185">Reference proteome</keyword>
<accession>A0A2T3WCF0</accession>
<proteinExistence type="predicted"/>